<dbReference type="EMBL" id="LZMS01000034">
    <property type="protein sequence ID" value="OBX65523.1"/>
    <property type="molecule type" value="Genomic_DNA"/>
</dbReference>
<evidence type="ECO:0000313" key="2">
    <source>
        <dbReference type="Proteomes" id="UP000092607"/>
    </source>
</evidence>
<comment type="caution">
    <text evidence="1">The sequence shown here is derived from an EMBL/GenBank/DDBJ whole genome shotgun (WGS) entry which is preliminary data.</text>
</comment>
<gene>
    <name evidence="1" type="ORF">A9309_02090</name>
</gene>
<evidence type="ECO:0008006" key="3">
    <source>
        <dbReference type="Google" id="ProtNLM"/>
    </source>
</evidence>
<sequence length="222" mass="25641">MSKILKNPTLSNPAIRNLSILNPKNYEEFLELLYNDIDFIIKKFAKSKDKYAQGMRDNSRNGEDLINTIICDMLEMCGWMARHDTSVNGHADIVVELSGEDYQWIGEGKIKGSNSKIYDGFKQLMYRYSTGLHNENAGGVLIYINQSSKSQLDILNDWQKFLSNKNETVSDDNDEMPYVNVIDIVYDSKNPLVFYSNHKHPSSGLDYTIRHMVMDFRYQPKD</sequence>
<name>A0A1B8Q6Y0_MORLA</name>
<proteinExistence type="predicted"/>
<accession>A0A1B8Q6Y0</accession>
<evidence type="ECO:0000313" key="1">
    <source>
        <dbReference type="EMBL" id="OBX65523.1"/>
    </source>
</evidence>
<reference evidence="1 2" key="1">
    <citation type="submission" date="2016-06" db="EMBL/GenBank/DDBJ databases">
        <title>Draft genome of Moraxella lacunata CCUG 57757A.</title>
        <authorList>
            <person name="Salva-Serra F."/>
            <person name="Engstrom-Jakobsson H."/>
            <person name="Thorell K."/>
            <person name="Gonzales-Siles L."/>
            <person name="Karlsson R."/>
            <person name="Boulund F."/>
            <person name="Engstrand L."/>
            <person name="Kristiansson E."/>
            <person name="Moore E."/>
        </authorList>
    </citation>
    <scope>NUCLEOTIDE SEQUENCE [LARGE SCALE GENOMIC DNA]</scope>
    <source>
        <strain evidence="1 2">CCUG 57757A</strain>
    </source>
</reference>
<dbReference type="Proteomes" id="UP000092607">
    <property type="component" value="Unassembled WGS sequence"/>
</dbReference>
<dbReference type="RefSeq" id="WP_065256621.1">
    <property type="nucleotide sequence ID" value="NZ_JARDJM010000005.1"/>
</dbReference>
<dbReference type="AlphaFoldDB" id="A0A1B8Q6Y0"/>
<organism evidence="1 2">
    <name type="scientific">Moraxella lacunata</name>
    <dbReference type="NCBI Taxonomy" id="477"/>
    <lineage>
        <taxon>Bacteria</taxon>
        <taxon>Pseudomonadati</taxon>
        <taxon>Pseudomonadota</taxon>
        <taxon>Gammaproteobacteria</taxon>
        <taxon>Moraxellales</taxon>
        <taxon>Moraxellaceae</taxon>
        <taxon>Moraxella</taxon>
    </lineage>
</organism>
<dbReference type="OrthoDB" id="509598at2"/>
<protein>
    <recommendedName>
        <fullName evidence="3">Restriction endonuclease</fullName>
    </recommendedName>
</protein>